<feature type="transmembrane region" description="Helical" evidence="5">
    <location>
        <begin position="6"/>
        <end position="26"/>
    </location>
</feature>
<accession>G7WEN7</accession>
<organism evidence="6 7">
    <name type="scientific">Desulfosporosinus orientis (strain ATCC 19365 / DSM 765 / NCIMB 8382 / VKM B-1628 / Singapore I)</name>
    <name type="common">Desulfotomaculum orientis</name>
    <dbReference type="NCBI Taxonomy" id="768706"/>
    <lineage>
        <taxon>Bacteria</taxon>
        <taxon>Bacillati</taxon>
        <taxon>Bacillota</taxon>
        <taxon>Clostridia</taxon>
        <taxon>Eubacteriales</taxon>
        <taxon>Desulfitobacteriaceae</taxon>
        <taxon>Desulfosporosinus</taxon>
    </lineage>
</organism>
<dbReference type="EMBL" id="CP003108">
    <property type="protein sequence ID" value="AET66928.1"/>
    <property type="molecule type" value="Genomic_DNA"/>
</dbReference>
<reference evidence="6 7" key="2">
    <citation type="journal article" date="2012" name="J. Bacteriol.">
        <title>Complete genome sequences of Desulfosporosinus orientis DSM765T, Desulfosporosinus youngiae DSM17734T, Desulfosporosinus meridiei DSM13257T, and Desulfosporosinus acidiphilus DSM22704T.</title>
        <authorList>
            <person name="Pester M."/>
            <person name="Brambilla E."/>
            <person name="Alazard D."/>
            <person name="Rattei T."/>
            <person name="Weinmaier T."/>
            <person name="Han J."/>
            <person name="Lucas S."/>
            <person name="Lapidus A."/>
            <person name="Cheng J.F."/>
            <person name="Goodwin L."/>
            <person name="Pitluck S."/>
            <person name="Peters L."/>
            <person name="Ovchinnikova G."/>
            <person name="Teshima H."/>
            <person name="Detter J.C."/>
            <person name="Han C.S."/>
            <person name="Tapia R."/>
            <person name="Land M.L."/>
            <person name="Hauser L."/>
            <person name="Kyrpides N.C."/>
            <person name="Ivanova N.N."/>
            <person name="Pagani I."/>
            <person name="Huntmann M."/>
            <person name="Wei C.L."/>
            <person name="Davenport K.W."/>
            <person name="Daligault H."/>
            <person name="Chain P.S."/>
            <person name="Chen A."/>
            <person name="Mavromatis K."/>
            <person name="Markowitz V."/>
            <person name="Szeto E."/>
            <person name="Mikhailova N."/>
            <person name="Pati A."/>
            <person name="Wagner M."/>
            <person name="Woyke T."/>
            <person name="Ollivier B."/>
            <person name="Klenk H.P."/>
            <person name="Spring S."/>
            <person name="Loy A."/>
        </authorList>
    </citation>
    <scope>NUCLEOTIDE SEQUENCE [LARGE SCALE GENOMIC DNA]</scope>
    <source>
        <strain evidence="7">ATCC 19365 / DSM 765 / NCIMB 8382 / VKM B-1628</strain>
    </source>
</reference>
<proteinExistence type="predicted"/>
<sequence>MFQEAAIGAYQMLLIVLLAPLITGIIKKTKAFFQTRKGPGILQPYYDLYKYMQKQSVVSQHASWIFKVTPFIYLSSMLAVSAVIPAISTNSLLMFTGDLILVVYLFALARFFLALAGLDAGSAFGGMGSSREMAVSAIAEPALMLPLFTMAVSAGTTNLSGIVQSVIHGGEGTLTLAHLMSFVALFVVAIAETGRIPVDNPDTHLELTMIHEGMLLEYSGKNLALFSVAVSIKQVLIFTLLANLFFPWGIAPVSAGVSELVLSTLMLVLKLIVLGVIMAVVETSFAKTRLFKVPDLLLGSFLIGLIGLVSKFVFRG</sequence>
<dbReference type="InterPro" id="IPR001694">
    <property type="entry name" value="NADH_UbQ_OxRdtase_su1/FPO"/>
</dbReference>
<protein>
    <submittedName>
        <fullName evidence="6">Formate hydrogenlyase subunit 4</fullName>
    </submittedName>
</protein>
<dbReference type="eggNOG" id="COG0650">
    <property type="taxonomic scope" value="Bacteria"/>
</dbReference>
<feature type="transmembrane region" description="Helical" evidence="5">
    <location>
        <begin position="174"/>
        <end position="191"/>
    </location>
</feature>
<feature type="transmembrane region" description="Helical" evidence="5">
    <location>
        <begin position="260"/>
        <end position="281"/>
    </location>
</feature>
<dbReference type="PATRIC" id="fig|768706.3.peg.1248"/>
<dbReference type="Pfam" id="PF00146">
    <property type="entry name" value="NADHdh"/>
    <property type="match status" value="1"/>
</dbReference>
<comment type="subcellular location">
    <subcellularLocation>
        <location evidence="1">Membrane</location>
        <topology evidence="1">Multi-pass membrane protein</topology>
    </subcellularLocation>
</comment>
<keyword evidence="7" id="KW-1185">Reference proteome</keyword>
<dbReference type="GO" id="GO:0016829">
    <property type="term" value="F:lyase activity"/>
    <property type="evidence" value="ECO:0007669"/>
    <property type="project" value="UniProtKB-KW"/>
</dbReference>
<feature type="transmembrane region" description="Helical" evidence="5">
    <location>
        <begin position="293"/>
        <end position="314"/>
    </location>
</feature>
<evidence type="ECO:0000256" key="1">
    <source>
        <dbReference type="ARBA" id="ARBA00004141"/>
    </source>
</evidence>
<keyword evidence="4 5" id="KW-0472">Membrane</keyword>
<dbReference type="KEGG" id="dor:Desor_1266"/>
<evidence type="ECO:0000256" key="4">
    <source>
        <dbReference type="ARBA" id="ARBA00023136"/>
    </source>
</evidence>
<evidence type="ECO:0000256" key="3">
    <source>
        <dbReference type="ARBA" id="ARBA00022989"/>
    </source>
</evidence>
<reference evidence="7" key="1">
    <citation type="submission" date="2011-11" db="EMBL/GenBank/DDBJ databases">
        <title>Complete sequence of Desulfosporosinus orientis DSM 765.</title>
        <authorList>
            <person name="Lucas S."/>
            <person name="Han J."/>
            <person name="Lapidus A."/>
            <person name="Cheng J.-F."/>
            <person name="Goodwin L."/>
            <person name="Pitluck S."/>
            <person name="Peters L."/>
            <person name="Ovchinnikova G."/>
            <person name="Teshima H."/>
            <person name="Detter J.C."/>
            <person name="Han C."/>
            <person name="Tapia R."/>
            <person name="Land M."/>
            <person name="Hauser L."/>
            <person name="Kyrpides N."/>
            <person name="Ivanova N."/>
            <person name="Pagani I."/>
            <person name="Pester M."/>
            <person name="Spring S."/>
            <person name="Ollivier B."/>
            <person name="Rattei T."/>
            <person name="Klenk H.-P."/>
            <person name="Wagner M."/>
            <person name="Loy A."/>
            <person name="Woyke T."/>
        </authorList>
    </citation>
    <scope>NUCLEOTIDE SEQUENCE [LARGE SCALE GENOMIC DNA]</scope>
    <source>
        <strain evidence="7">ATCC 19365 / DSM 765 / NCIMB 8382 / VKM B-1628</strain>
    </source>
</reference>
<dbReference type="HOGENOM" id="CLU_015134_2_0_9"/>
<dbReference type="GO" id="GO:0005886">
    <property type="term" value="C:plasma membrane"/>
    <property type="evidence" value="ECO:0007669"/>
    <property type="project" value="TreeGrafter"/>
</dbReference>
<feature type="transmembrane region" description="Helical" evidence="5">
    <location>
        <begin position="64"/>
        <end position="87"/>
    </location>
</feature>
<dbReference type="PANTHER" id="PTHR43359">
    <property type="entry name" value="FORMATE HYDROGENLYASE SUBUNIT 4"/>
    <property type="match status" value="1"/>
</dbReference>
<name>G7WEN7_DESOD</name>
<feature type="transmembrane region" description="Helical" evidence="5">
    <location>
        <begin position="99"/>
        <end position="121"/>
    </location>
</feature>
<evidence type="ECO:0000256" key="2">
    <source>
        <dbReference type="ARBA" id="ARBA00022692"/>
    </source>
</evidence>
<dbReference type="InterPro" id="IPR052561">
    <property type="entry name" value="ComplexI_Subunit1"/>
</dbReference>
<evidence type="ECO:0000313" key="6">
    <source>
        <dbReference type="EMBL" id="AET66928.1"/>
    </source>
</evidence>
<dbReference type="AlphaFoldDB" id="G7WEN7"/>
<keyword evidence="2 5" id="KW-0812">Transmembrane</keyword>
<feature type="transmembrane region" description="Helical" evidence="5">
    <location>
        <begin position="133"/>
        <end position="154"/>
    </location>
</feature>
<dbReference type="OrthoDB" id="9778499at2"/>
<dbReference type="RefSeq" id="WP_014183749.1">
    <property type="nucleotide sequence ID" value="NC_016584.1"/>
</dbReference>
<dbReference type="STRING" id="768706.Desor_1266"/>
<evidence type="ECO:0000256" key="5">
    <source>
        <dbReference type="SAM" id="Phobius"/>
    </source>
</evidence>
<gene>
    <name evidence="6" type="ordered locus">Desor_1266</name>
</gene>
<keyword evidence="6" id="KW-0456">Lyase</keyword>
<feature type="transmembrane region" description="Helical" evidence="5">
    <location>
        <begin position="223"/>
        <end position="248"/>
    </location>
</feature>
<keyword evidence="3 5" id="KW-1133">Transmembrane helix</keyword>
<evidence type="ECO:0000313" key="7">
    <source>
        <dbReference type="Proteomes" id="UP000006346"/>
    </source>
</evidence>
<dbReference type="PANTHER" id="PTHR43359:SF1">
    <property type="entry name" value="FORMATE HYDROGENLYASE SUBUNIT 4-RELATED"/>
    <property type="match status" value="1"/>
</dbReference>
<dbReference type="Proteomes" id="UP000006346">
    <property type="component" value="Chromosome"/>
</dbReference>